<protein>
    <submittedName>
        <fullName evidence="3">Uncharacterized protein LOC108253553</fullName>
    </submittedName>
</protein>
<feature type="region of interest" description="Disordered" evidence="1">
    <location>
        <begin position="117"/>
        <end position="145"/>
    </location>
</feature>
<feature type="compositionally biased region" description="Polar residues" evidence="1">
    <location>
        <begin position="546"/>
        <end position="555"/>
    </location>
</feature>
<evidence type="ECO:0000313" key="2">
    <source>
        <dbReference type="Proteomes" id="UP000079169"/>
    </source>
</evidence>
<feature type="compositionally biased region" description="Basic and acidic residues" evidence="1">
    <location>
        <begin position="487"/>
        <end position="500"/>
    </location>
</feature>
<sequence length="555" mass="61522">MVLNNPQPASVHNGHAVEKRDNLYKKNSVESNGQNRFATNTDEFKNPAPMKRDSVRSSFKSYYSLRSTDTGDYVSCKSSLNSSVENLQDYEEPYNTDTGDYVSCKSSLNSSVENLQDYEESGPDVNGTSTGETVNNGSDIGDKVGTISSEIENSSEIRNDSSDRIKIDDNGRIIEIVDENENKQVSHKIDTRVDNLDTSETSEKLLDQDFHHKDNLIQSSREREIFNRPPEDFANTNEAFIQNEKLASTNNRASRNTNRLPKKSNGNFDGDNNTVSEKPANHNNPANQSSMESHTSILGQENPGIKQTIKIDPNKLTDIKVFVDDLVKESETNVANNIYGTESAENLAKSAENVATIGVATNHSVIDMETVMDQHKKDIDSGKDQQSLDEELPNSRIVMDEHGLGDSGLNDVLNRYKIDPLIRESKDVVINMDDVNKVDREAEDGFKDVPLDEASVHNGHAVEKSDNLYKKNSVESNGQNRFATNTDEFKNPAPMKRDSVRSSFKSYYSLRSTDTGDYVSCKSSLNSSVENLQDYEESGPDVNGTKGETGSASAS</sequence>
<feature type="compositionally biased region" description="Polar residues" evidence="1">
    <location>
        <begin position="29"/>
        <end position="41"/>
    </location>
</feature>
<dbReference type="PaxDb" id="121845-A0A3Q0JBP5"/>
<dbReference type="KEGG" id="dci:108253553"/>
<dbReference type="RefSeq" id="XP_026685861.1">
    <property type="nucleotide sequence ID" value="XM_026830060.1"/>
</dbReference>
<feature type="region of interest" description="Disordered" evidence="1">
    <location>
        <begin position="530"/>
        <end position="555"/>
    </location>
</feature>
<feature type="compositionally biased region" description="Basic and acidic residues" evidence="1">
    <location>
        <begin position="15"/>
        <end position="28"/>
    </location>
</feature>
<accession>A0A3Q0JBP5</accession>
<dbReference type="Proteomes" id="UP000079169">
    <property type="component" value="Unplaced"/>
</dbReference>
<evidence type="ECO:0000313" key="3">
    <source>
        <dbReference type="RefSeq" id="XP_026685861.1"/>
    </source>
</evidence>
<feature type="region of interest" description="Disordered" evidence="1">
    <location>
        <begin position="457"/>
        <end position="502"/>
    </location>
</feature>
<evidence type="ECO:0000256" key="1">
    <source>
        <dbReference type="SAM" id="MobiDB-lite"/>
    </source>
</evidence>
<feature type="compositionally biased region" description="Polar residues" evidence="1">
    <location>
        <begin position="264"/>
        <end position="295"/>
    </location>
</feature>
<feature type="compositionally biased region" description="Polar residues" evidence="1">
    <location>
        <begin position="126"/>
        <end position="138"/>
    </location>
</feature>
<gene>
    <name evidence="3" type="primary">LOC108253553</name>
</gene>
<feature type="compositionally biased region" description="Low complexity" evidence="1">
    <location>
        <begin position="247"/>
        <end position="259"/>
    </location>
</feature>
<feature type="compositionally biased region" description="Polar residues" evidence="1">
    <location>
        <begin position="474"/>
        <end position="486"/>
    </location>
</feature>
<feature type="region of interest" description="Disordered" evidence="1">
    <location>
        <begin position="243"/>
        <end position="295"/>
    </location>
</feature>
<name>A0A3Q0JBP5_DIACI</name>
<feature type="compositionally biased region" description="Basic and acidic residues" evidence="1">
    <location>
        <begin position="460"/>
        <end position="473"/>
    </location>
</feature>
<dbReference type="GeneID" id="108253553"/>
<organism evidence="2 3">
    <name type="scientific">Diaphorina citri</name>
    <name type="common">Asian citrus psyllid</name>
    <dbReference type="NCBI Taxonomy" id="121845"/>
    <lineage>
        <taxon>Eukaryota</taxon>
        <taxon>Metazoa</taxon>
        <taxon>Ecdysozoa</taxon>
        <taxon>Arthropoda</taxon>
        <taxon>Hexapoda</taxon>
        <taxon>Insecta</taxon>
        <taxon>Pterygota</taxon>
        <taxon>Neoptera</taxon>
        <taxon>Paraneoptera</taxon>
        <taxon>Hemiptera</taxon>
        <taxon>Sternorrhyncha</taxon>
        <taxon>Psylloidea</taxon>
        <taxon>Psyllidae</taxon>
        <taxon>Diaphorininae</taxon>
        <taxon>Diaphorina</taxon>
    </lineage>
</organism>
<proteinExistence type="predicted"/>
<feature type="region of interest" description="Disordered" evidence="1">
    <location>
        <begin position="1"/>
        <end position="53"/>
    </location>
</feature>
<feature type="compositionally biased region" description="Polar residues" evidence="1">
    <location>
        <begin position="1"/>
        <end position="10"/>
    </location>
</feature>
<reference evidence="3" key="1">
    <citation type="submission" date="2025-08" db="UniProtKB">
        <authorList>
            <consortium name="RefSeq"/>
        </authorList>
    </citation>
    <scope>IDENTIFICATION</scope>
</reference>
<dbReference type="AlphaFoldDB" id="A0A3Q0JBP5"/>
<feature type="compositionally biased region" description="Basic and acidic residues" evidence="1">
    <location>
        <begin position="42"/>
        <end position="53"/>
    </location>
</feature>
<keyword evidence="2" id="KW-1185">Reference proteome</keyword>